<dbReference type="PANTHER" id="PTHR20974">
    <property type="entry name" value="UPF0585 PROTEIN CG18661"/>
    <property type="match status" value="1"/>
</dbReference>
<evidence type="ECO:0000313" key="1">
    <source>
        <dbReference type="EMBL" id="KAK9759262.1"/>
    </source>
</evidence>
<proteinExistence type="predicted"/>
<evidence type="ECO:0000313" key="2">
    <source>
        <dbReference type="Proteomes" id="UP001458880"/>
    </source>
</evidence>
<sequence length="96" mass="10918">MLQVSPFKCTLGLFKAAGNILKPNALMITYHPLAFNGVIEPQSNRDFDLELKSKNPEWGIRDLSDLKKIGEVNGIEFQQLYDLPANNKCVIWKKIQ</sequence>
<comment type="caution">
    <text evidence="1">The sequence shown here is derived from an EMBL/GenBank/DDBJ whole genome shotgun (WGS) entry which is preliminary data.</text>
</comment>
<evidence type="ECO:0008006" key="3">
    <source>
        <dbReference type="Google" id="ProtNLM"/>
    </source>
</evidence>
<organism evidence="1 2">
    <name type="scientific">Popillia japonica</name>
    <name type="common">Japanese beetle</name>
    <dbReference type="NCBI Taxonomy" id="7064"/>
    <lineage>
        <taxon>Eukaryota</taxon>
        <taxon>Metazoa</taxon>
        <taxon>Ecdysozoa</taxon>
        <taxon>Arthropoda</taxon>
        <taxon>Hexapoda</taxon>
        <taxon>Insecta</taxon>
        <taxon>Pterygota</taxon>
        <taxon>Neoptera</taxon>
        <taxon>Endopterygota</taxon>
        <taxon>Coleoptera</taxon>
        <taxon>Polyphaga</taxon>
        <taxon>Scarabaeiformia</taxon>
        <taxon>Scarabaeidae</taxon>
        <taxon>Rutelinae</taxon>
        <taxon>Popillia</taxon>
    </lineage>
</organism>
<accession>A0AAW1NL40</accession>
<reference evidence="1 2" key="1">
    <citation type="journal article" date="2024" name="BMC Genomics">
        <title>De novo assembly and annotation of Popillia japonica's genome with initial clues to its potential as an invasive pest.</title>
        <authorList>
            <person name="Cucini C."/>
            <person name="Boschi S."/>
            <person name="Funari R."/>
            <person name="Cardaioli E."/>
            <person name="Iannotti N."/>
            <person name="Marturano G."/>
            <person name="Paoli F."/>
            <person name="Bruttini M."/>
            <person name="Carapelli A."/>
            <person name="Frati F."/>
            <person name="Nardi F."/>
        </authorList>
    </citation>
    <scope>NUCLEOTIDE SEQUENCE [LARGE SCALE GENOMIC DNA]</scope>
    <source>
        <strain evidence="1">DMR45628</strain>
    </source>
</reference>
<dbReference type="Proteomes" id="UP001458880">
    <property type="component" value="Unassembled WGS sequence"/>
</dbReference>
<dbReference type="InterPro" id="IPR010342">
    <property type="entry name" value="DUF938"/>
</dbReference>
<dbReference type="Pfam" id="PF06080">
    <property type="entry name" value="DUF938"/>
    <property type="match status" value="1"/>
</dbReference>
<dbReference type="PANTHER" id="PTHR20974:SF0">
    <property type="entry name" value="UPF0585 PROTEIN CG18661"/>
    <property type="match status" value="1"/>
</dbReference>
<name>A0AAW1NL40_POPJA</name>
<dbReference type="AlphaFoldDB" id="A0AAW1NL40"/>
<protein>
    <recommendedName>
        <fullName evidence="3">DUF938 domain-containing protein</fullName>
    </recommendedName>
</protein>
<keyword evidence="2" id="KW-1185">Reference proteome</keyword>
<gene>
    <name evidence="1" type="ORF">QE152_g124</name>
</gene>
<dbReference type="EMBL" id="JASPKY010000001">
    <property type="protein sequence ID" value="KAK9759262.1"/>
    <property type="molecule type" value="Genomic_DNA"/>
</dbReference>